<evidence type="ECO:0000313" key="8">
    <source>
        <dbReference type="Proteomes" id="UP000032300"/>
    </source>
</evidence>
<evidence type="ECO:0000259" key="5">
    <source>
        <dbReference type="Pfam" id="PF00561"/>
    </source>
</evidence>
<dbReference type="InterPro" id="IPR000073">
    <property type="entry name" value="AB_hydrolase_1"/>
</dbReference>
<feature type="domain" description="AB hydrolase-1" evidence="5">
    <location>
        <begin position="265"/>
        <end position="507"/>
    </location>
</feature>
<dbReference type="Gene3D" id="3.40.50.1820">
    <property type="entry name" value="alpha/beta hydrolase"/>
    <property type="match status" value="1"/>
</dbReference>
<feature type="domain" description="Poly-beta-hydroxybutyrate polymerase N-terminal" evidence="6">
    <location>
        <begin position="95"/>
        <end position="263"/>
    </location>
</feature>
<comment type="subcellular location">
    <subcellularLocation>
        <location evidence="1">Cytoplasm</location>
    </subcellularLocation>
</comment>
<reference evidence="7 8" key="2">
    <citation type="submission" date="2015-02" db="EMBL/GenBank/DDBJ databases">
        <title>The complete genome of Sphingomonas hengshuiensis sp. WHSC-8 isolated from soil of Hengshui Lake.</title>
        <authorList>
            <person name="Wei S."/>
            <person name="Guo J."/>
            <person name="Su C."/>
            <person name="Wu R."/>
            <person name="Zhang Z."/>
            <person name="Liang K."/>
            <person name="Li H."/>
            <person name="Wang T."/>
            <person name="Liu H."/>
            <person name="Zhang C."/>
            <person name="Li Z."/>
            <person name="Wang Q."/>
            <person name="Meng J."/>
        </authorList>
    </citation>
    <scope>NUCLEOTIDE SEQUENCE [LARGE SCALE GENOMIC DNA]</scope>
    <source>
        <strain evidence="7 8">WHSC-8</strain>
    </source>
</reference>
<reference evidence="7 8" key="1">
    <citation type="journal article" date="2015" name="Int. J. Syst. Evol. Microbiol.">
        <title>Sphingomonas hengshuiensis sp. nov., isolated from lake wetland.</title>
        <authorList>
            <person name="Wei S."/>
            <person name="Wang T."/>
            <person name="Liu H."/>
            <person name="Zhang C."/>
            <person name="Guo J."/>
            <person name="Wang Q."/>
            <person name="Liang K."/>
            <person name="Zhang Z."/>
        </authorList>
    </citation>
    <scope>NUCLEOTIDE SEQUENCE [LARGE SCALE GENOMIC DNA]</scope>
    <source>
        <strain evidence="7 8">WHSC-8</strain>
    </source>
</reference>
<dbReference type="Proteomes" id="UP000032300">
    <property type="component" value="Chromosome"/>
</dbReference>
<sequence length="583" mass="64723">MAETATPTMETPALPSLEDLQHWTWVLGRAQQLMLEHGMDVVEHVPAAPPFGAMLDPTAAMRATAGFWADTMQLWQRFVDPAHAAPFEETPEQARDKRFKAPQWREQPLFDFIRQSYFVIADHMLKGVDALEGVDPRQKEQIRFATQGVIDAISPTNFPATNPVVLERIIETKGESLIKGLQHMLADMQKGQMTQTAEGAFELGRNLAMTPGKVVKRTPLYELIQYAPATESVYKTPLVIFPPWINRFYILDLTPEKSFIRWAVAQGMTVFVVSWKSADASMKDVVWDDYVERGQIDAIDTVRELLDVESVHAIGYCVAGTTLAATLAVLAAGGQADRVKSATFFTAQVDFSEAGDLRVFIDDDQLAMIRSLGAEGFLDGRYMAATFNLLRGRDLIWNYVTQNYLMGQDYAPFDLLHWNSDVTNLPSAWHLSYLTDLYRDNKLIVPGALAIGGTPIDLTKVATPVYIQAGREDHIAPPNSVWKITHYFQGPLKFVLAGSGHIAGVVNPPASGKYQYWTNGEKVGTLAEFIAGATETKGSWWPDWAAWIDSIDAEKVDAKDARVPGKGRLKPIADAPGTYVTTR</sequence>
<dbReference type="SUPFAM" id="SSF53474">
    <property type="entry name" value="alpha/beta-Hydrolases"/>
    <property type="match status" value="1"/>
</dbReference>
<dbReference type="GO" id="GO:0042619">
    <property type="term" value="P:poly-hydroxybutyrate biosynthetic process"/>
    <property type="evidence" value="ECO:0007669"/>
    <property type="project" value="InterPro"/>
</dbReference>
<keyword evidence="3" id="KW-0808">Transferase</keyword>
<gene>
    <name evidence="7" type="ORF">TS85_22095</name>
</gene>
<dbReference type="InterPro" id="IPR010941">
    <property type="entry name" value="PhaC_N"/>
</dbReference>
<dbReference type="GO" id="GO:0016746">
    <property type="term" value="F:acyltransferase activity"/>
    <property type="evidence" value="ECO:0007669"/>
    <property type="project" value="UniProtKB-KW"/>
</dbReference>
<dbReference type="Pfam" id="PF07167">
    <property type="entry name" value="PhaC_N"/>
    <property type="match status" value="1"/>
</dbReference>
<name>A0A7U4JBR6_9SPHN</name>
<dbReference type="InterPro" id="IPR029058">
    <property type="entry name" value="AB_hydrolase_fold"/>
</dbReference>
<dbReference type="InterPro" id="IPR010963">
    <property type="entry name" value="PHA_synth_I"/>
</dbReference>
<dbReference type="OrthoDB" id="7208816at2"/>
<dbReference type="NCBIfam" id="TIGR01838">
    <property type="entry name" value="PHA_synth_I"/>
    <property type="match status" value="1"/>
</dbReference>
<dbReference type="PANTHER" id="PTHR36837:SF5">
    <property type="entry name" value="POLY-3-HYDROXYBUTYRATE SYNTHASE"/>
    <property type="match status" value="1"/>
</dbReference>
<dbReference type="KEGG" id="sphi:TS85_22095"/>
<evidence type="ECO:0000259" key="6">
    <source>
        <dbReference type="Pfam" id="PF07167"/>
    </source>
</evidence>
<protein>
    <submittedName>
        <fullName evidence="7">Poly(R)-hydroxyalkanoic acid synthase</fullName>
    </submittedName>
</protein>
<dbReference type="InterPro" id="IPR051321">
    <property type="entry name" value="PHA/PHB_synthase"/>
</dbReference>
<proteinExistence type="predicted"/>
<evidence type="ECO:0000256" key="2">
    <source>
        <dbReference type="ARBA" id="ARBA00022490"/>
    </source>
</evidence>
<evidence type="ECO:0000313" key="7">
    <source>
        <dbReference type="EMBL" id="AJP73913.1"/>
    </source>
</evidence>
<keyword evidence="2" id="KW-0963">Cytoplasm</keyword>
<organism evidence="7 8">
    <name type="scientific">Sphingomonas hengshuiensis</name>
    <dbReference type="NCBI Taxonomy" id="1609977"/>
    <lineage>
        <taxon>Bacteria</taxon>
        <taxon>Pseudomonadati</taxon>
        <taxon>Pseudomonadota</taxon>
        <taxon>Alphaproteobacteria</taxon>
        <taxon>Sphingomonadales</taxon>
        <taxon>Sphingomonadaceae</taxon>
        <taxon>Sphingomonas</taxon>
    </lineage>
</organism>
<dbReference type="EMBL" id="CP010836">
    <property type="protein sequence ID" value="AJP73913.1"/>
    <property type="molecule type" value="Genomic_DNA"/>
</dbReference>
<dbReference type="PANTHER" id="PTHR36837">
    <property type="entry name" value="POLY(3-HYDROXYALKANOATE) POLYMERASE SUBUNIT PHAC"/>
    <property type="match status" value="1"/>
</dbReference>
<dbReference type="RefSeq" id="WP_044335133.1">
    <property type="nucleotide sequence ID" value="NZ_CP010836.1"/>
</dbReference>
<accession>A0A7U4JBR6</accession>
<keyword evidence="4" id="KW-0012">Acyltransferase</keyword>
<dbReference type="AlphaFoldDB" id="A0A7U4JBR6"/>
<dbReference type="Pfam" id="PF00561">
    <property type="entry name" value="Abhydrolase_1"/>
    <property type="match status" value="1"/>
</dbReference>
<evidence type="ECO:0000256" key="1">
    <source>
        <dbReference type="ARBA" id="ARBA00004496"/>
    </source>
</evidence>
<evidence type="ECO:0000256" key="3">
    <source>
        <dbReference type="ARBA" id="ARBA00022679"/>
    </source>
</evidence>
<keyword evidence="8" id="KW-1185">Reference proteome</keyword>
<dbReference type="GO" id="GO:0005737">
    <property type="term" value="C:cytoplasm"/>
    <property type="evidence" value="ECO:0007669"/>
    <property type="project" value="UniProtKB-SubCell"/>
</dbReference>
<evidence type="ECO:0000256" key="4">
    <source>
        <dbReference type="ARBA" id="ARBA00023315"/>
    </source>
</evidence>